<proteinExistence type="predicted"/>
<gene>
    <name evidence="3" type="ORF">NS354_11895</name>
</gene>
<accession>A0A147EBZ8</accession>
<feature type="transmembrane region" description="Helical" evidence="2">
    <location>
        <begin position="42"/>
        <end position="62"/>
    </location>
</feature>
<dbReference type="PATRIC" id="fig|1079994.3.peg.285"/>
<feature type="transmembrane region" description="Helical" evidence="2">
    <location>
        <begin position="118"/>
        <end position="138"/>
    </location>
</feature>
<sequence length="174" mass="17774">MRRIERSNPLAILATAAMGAAVGLVVQFALSGSGRAPFVPPLPLAASLVLVAAVLIVFGLRLRRQIRKQPGAIDPFHAVRLVVTARAAQLVGALFGGFAAGLLLSLSGRSVAAGGATWVPMVLVLVSGAVLLGCGALVEQWCRVPPGDGADETGDAGGEGPERGPRDPVVTRDR</sequence>
<evidence type="ECO:0000313" key="4">
    <source>
        <dbReference type="Proteomes" id="UP000070810"/>
    </source>
</evidence>
<keyword evidence="2" id="KW-0812">Transmembrane</keyword>
<evidence type="ECO:0000313" key="3">
    <source>
        <dbReference type="EMBL" id="KTR81885.1"/>
    </source>
</evidence>
<feature type="transmembrane region" description="Helical" evidence="2">
    <location>
        <begin position="83"/>
        <end position="106"/>
    </location>
</feature>
<dbReference type="AlphaFoldDB" id="A0A147EBZ8"/>
<keyword evidence="2" id="KW-1133">Transmembrane helix</keyword>
<protein>
    <recommendedName>
        <fullName evidence="5">DUF3180 domain-containing protein</fullName>
    </recommendedName>
</protein>
<organism evidence="3 4">
    <name type="scientific">Leucobacter chromiiresistens</name>
    <dbReference type="NCBI Taxonomy" id="1079994"/>
    <lineage>
        <taxon>Bacteria</taxon>
        <taxon>Bacillati</taxon>
        <taxon>Actinomycetota</taxon>
        <taxon>Actinomycetes</taxon>
        <taxon>Micrococcales</taxon>
        <taxon>Microbacteriaceae</taxon>
        <taxon>Leucobacter</taxon>
    </lineage>
</organism>
<name>A0A147EBZ8_9MICO</name>
<comment type="caution">
    <text evidence="3">The sequence shown here is derived from an EMBL/GenBank/DDBJ whole genome shotgun (WGS) entry which is preliminary data.</text>
</comment>
<dbReference type="Pfam" id="PF11377">
    <property type="entry name" value="DUF3180"/>
    <property type="match status" value="1"/>
</dbReference>
<feature type="region of interest" description="Disordered" evidence="1">
    <location>
        <begin position="148"/>
        <end position="174"/>
    </location>
</feature>
<dbReference type="InterPro" id="IPR021517">
    <property type="entry name" value="DUF3180"/>
</dbReference>
<dbReference type="EMBL" id="LDRK01000110">
    <property type="protein sequence ID" value="KTR81885.1"/>
    <property type="molecule type" value="Genomic_DNA"/>
</dbReference>
<dbReference type="RefSeq" id="WP_058594674.1">
    <property type="nucleotide sequence ID" value="NZ_LDRK01000110.1"/>
</dbReference>
<feature type="compositionally biased region" description="Basic and acidic residues" evidence="1">
    <location>
        <begin position="160"/>
        <end position="174"/>
    </location>
</feature>
<reference evidence="3 4" key="1">
    <citation type="journal article" date="2016" name="Front. Microbiol.">
        <title>Genomic Resource of Rice Seed Associated Bacteria.</title>
        <authorList>
            <person name="Midha S."/>
            <person name="Bansal K."/>
            <person name="Sharma S."/>
            <person name="Kumar N."/>
            <person name="Patil P.P."/>
            <person name="Chaudhry V."/>
            <person name="Patil P.B."/>
        </authorList>
    </citation>
    <scope>NUCLEOTIDE SEQUENCE [LARGE SCALE GENOMIC DNA]</scope>
    <source>
        <strain evidence="3 4">NS354</strain>
    </source>
</reference>
<evidence type="ECO:0000256" key="2">
    <source>
        <dbReference type="SAM" id="Phobius"/>
    </source>
</evidence>
<keyword evidence="4" id="KW-1185">Reference proteome</keyword>
<feature type="transmembrane region" description="Helical" evidence="2">
    <location>
        <begin position="12"/>
        <end position="30"/>
    </location>
</feature>
<evidence type="ECO:0000256" key="1">
    <source>
        <dbReference type="SAM" id="MobiDB-lite"/>
    </source>
</evidence>
<evidence type="ECO:0008006" key="5">
    <source>
        <dbReference type="Google" id="ProtNLM"/>
    </source>
</evidence>
<keyword evidence="2" id="KW-0472">Membrane</keyword>
<dbReference type="Proteomes" id="UP000070810">
    <property type="component" value="Unassembled WGS sequence"/>
</dbReference>